<keyword evidence="4" id="KW-1185">Reference proteome</keyword>
<feature type="compositionally biased region" description="Low complexity" evidence="2">
    <location>
        <begin position="307"/>
        <end position="329"/>
    </location>
</feature>
<dbReference type="PANTHER" id="PTHR47936">
    <property type="entry name" value="PPR_LONG DOMAIN-CONTAINING PROTEIN"/>
    <property type="match status" value="1"/>
</dbReference>
<name>A0A4P9ZS68_9FUNG</name>
<keyword evidence="1" id="KW-0677">Repeat</keyword>
<dbReference type="InterPro" id="IPR011990">
    <property type="entry name" value="TPR-like_helical_dom_sf"/>
</dbReference>
<evidence type="ECO:0000313" key="4">
    <source>
        <dbReference type="Proteomes" id="UP000268162"/>
    </source>
</evidence>
<dbReference type="Proteomes" id="UP000268162">
    <property type="component" value="Unassembled WGS sequence"/>
</dbReference>
<reference evidence="4" key="1">
    <citation type="journal article" date="2018" name="Nat. Microbiol.">
        <title>Leveraging single-cell genomics to expand the fungal tree of life.</title>
        <authorList>
            <person name="Ahrendt S.R."/>
            <person name="Quandt C.A."/>
            <person name="Ciobanu D."/>
            <person name="Clum A."/>
            <person name="Salamov A."/>
            <person name="Andreopoulos B."/>
            <person name="Cheng J.F."/>
            <person name="Woyke T."/>
            <person name="Pelin A."/>
            <person name="Henrissat B."/>
            <person name="Reynolds N.K."/>
            <person name="Benny G.L."/>
            <person name="Smith M.E."/>
            <person name="James T.Y."/>
            <person name="Grigoriev I.V."/>
        </authorList>
    </citation>
    <scope>NUCLEOTIDE SEQUENCE [LARGE SCALE GENOMIC DNA]</scope>
    <source>
        <strain evidence="4">RSA 468</strain>
    </source>
</reference>
<feature type="compositionally biased region" description="Pro residues" evidence="2">
    <location>
        <begin position="330"/>
        <end position="343"/>
    </location>
</feature>
<evidence type="ECO:0000313" key="3">
    <source>
        <dbReference type="EMBL" id="RKP36245.1"/>
    </source>
</evidence>
<feature type="region of interest" description="Disordered" evidence="2">
    <location>
        <begin position="58"/>
        <end position="87"/>
    </location>
</feature>
<dbReference type="STRING" id="215637.A0A4P9ZS68"/>
<dbReference type="AlphaFoldDB" id="A0A4P9ZS68"/>
<evidence type="ECO:0000256" key="2">
    <source>
        <dbReference type="SAM" id="MobiDB-lite"/>
    </source>
</evidence>
<organism evidence="3 4">
    <name type="scientific">Dimargaris cristalligena</name>
    <dbReference type="NCBI Taxonomy" id="215637"/>
    <lineage>
        <taxon>Eukaryota</taxon>
        <taxon>Fungi</taxon>
        <taxon>Fungi incertae sedis</taxon>
        <taxon>Zoopagomycota</taxon>
        <taxon>Kickxellomycotina</taxon>
        <taxon>Dimargaritomycetes</taxon>
        <taxon>Dimargaritales</taxon>
        <taxon>Dimargaritaceae</taxon>
        <taxon>Dimargaris</taxon>
    </lineage>
</organism>
<sequence length="583" mass="63878">MLRSFSTQTASANIAGIARGLIRSGRIVEAAHLCQTSRDVAAVEASIGAILRPMLSSTSPPNSALLRPPAAPTSDAVSPADTAHGNGHQKQLPTLLFFLDHLYPPKPAPVAPTRPGGSGATDRLTLSRSLVSAEYAAPFYRIYSGEPLGGVRAIFDDMHHGPVQPNPVTYLVMMYGYARQAQPEPVAELLVQLQKVHPGQVTIAHYGVLMYAYSRANRVRGVLRVWDDIQARFRHPNAKVTNILLLALIRGGQPRLAIDVFQQLAHRISPSFFASSSHPPSPSTAPIPSATSYFPLSVLSPPSSPASALASAPTLSPTSTPTLTTIPSPTSTPPPASPSPSSTPHPRTRASQRDEEHNASLLIRAHLLNNNLAEAWQMFGRIRCQDPTINSHILESFLRYFIKQSDLWSCERVFNTIDQSSVKSVYWVDYLQLITLAYENRHYILVARFYESMRQKYLNHFPPLLRSGEGSPLARHTLRNWPAFLHLVTGAKPPIATPPLLRGEPYRPICRVQDHQALAQPTMPNRLDGLAIPAAQNERIALGCLKAERPSLALLAYHDYLQYPGVQPIPALEEVFAHLSVAN</sequence>
<dbReference type="Pfam" id="PF01535">
    <property type="entry name" value="PPR"/>
    <property type="match status" value="1"/>
</dbReference>
<dbReference type="InterPro" id="IPR002885">
    <property type="entry name" value="PPR_rpt"/>
</dbReference>
<gene>
    <name evidence="3" type="ORF">BJ085DRAFT_33179</name>
</gene>
<dbReference type="PANTHER" id="PTHR47936:SF1">
    <property type="entry name" value="PENTATRICOPEPTIDE REPEAT-CONTAINING PROTEIN GUN1, CHLOROPLASTIC"/>
    <property type="match status" value="1"/>
</dbReference>
<protein>
    <submittedName>
        <fullName evidence="3">Uncharacterized protein</fullName>
    </submittedName>
</protein>
<evidence type="ECO:0000256" key="1">
    <source>
        <dbReference type="ARBA" id="ARBA00022737"/>
    </source>
</evidence>
<dbReference type="Gene3D" id="1.25.40.10">
    <property type="entry name" value="Tetratricopeptide repeat domain"/>
    <property type="match status" value="1"/>
</dbReference>
<dbReference type="EMBL" id="ML002691">
    <property type="protein sequence ID" value="RKP36245.1"/>
    <property type="molecule type" value="Genomic_DNA"/>
</dbReference>
<accession>A0A4P9ZS68</accession>
<proteinExistence type="predicted"/>
<feature type="region of interest" description="Disordered" evidence="2">
    <location>
        <begin position="307"/>
        <end position="356"/>
    </location>
</feature>